<evidence type="ECO:0000313" key="1">
    <source>
        <dbReference type="EMBL" id="KAF2844060.1"/>
    </source>
</evidence>
<protein>
    <submittedName>
        <fullName evidence="1">Uncharacterized protein</fullName>
    </submittedName>
</protein>
<accession>A0A6A7ALT2</accession>
<dbReference type="PANTHER" id="PTHR10622">
    <property type="entry name" value="HET DOMAIN-CONTAINING PROTEIN"/>
    <property type="match status" value="1"/>
</dbReference>
<keyword evidence="2" id="KW-1185">Reference proteome</keyword>
<dbReference type="EMBL" id="MU006427">
    <property type="protein sequence ID" value="KAF2844060.1"/>
    <property type="molecule type" value="Genomic_DNA"/>
</dbReference>
<dbReference type="AlphaFoldDB" id="A0A6A7ALT2"/>
<reference evidence="1" key="1">
    <citation type="submission" date="2020-01" db="EMBL/GenBank/DDBJ databases">
        <authorList>
            <consortium name="DOE Joint Genome Institute"/>
            <person name="Haridas S."/>
            <person name="Albert R."/>
            <person name="Binder M."/>
            <person name="Bloem J."/>
            <person name="Labutti K."/>
            <person name="Salamov A."/>
            <person name="Andreopoulos B."/>
            <person name="Baker S.E."/>
            <person name="Barry K."/>
            <person name="Bills G."/>
            <person name="Bluhm B.H."/>
            <person name="Cannon C."/>
            <person name="Castanera R."/>
            <person name="Culley D.E."/>
            <person name="Daum C."/>
            <person name="Ezra D."/>
            <person name="Gonzalez J.B."/>
            <person name="Henrissat B."/>
            <person name="Kuo A."/>
            <person name="Liang C."/>
            <person name="Lipzen A."/>
            <person name="Lutzoni F."/>
            <person name="Magnuson J."/>
            <person name="Mondo S."/>
            <person name="Nolan M."/>
            <person name="Ohm R."/>
            <person name="Pangilinan J."/>
            <person name="Park H.-J."/>
            <person name="Ramirez L."/>
            <person name="Alfaro M."/>
            <person name="Sun H."/>
            <person name="Tritt A."/>
            <person name="Yoshinaga Y."/>
            <person name="Zwiers L.-H."/>
            <person name="Turgeon B.G."/>
            <person name="Goodwin S.B."/>
            <person name="Spatafora J.W."/>
            <person name="Crous P.W."/>
            <person name="Grigoriev I.V."/>
        </authorList>
    </citation>
    <scope>NUCLEOTIDE SEQUENCE</scope>
    <source>
        <strain evidence="1">IPT5</strain>
    </source>
</reference>
<organism evidence="1 2">
    <name type="scientific">Plenodomus tracheiphilus IPT5</name>
    <dbReference type="NCBI Taxonomy" id="1408161"/>
    <lineage>
        <taxon>Eukaryota</taxon>
        <taxon>Fungi</taxon>
        <taxon>Dikarya</taxon>
        <taxon>Ascomycota</taxon>
        <taxon>Pezizomycotina</taxon>
        <taxon>Dothideomycetes</taxon>
        <taxon>Pleosporomycetidae</taxon>
        <taxon>Pleosporales</taxon>
        <taxon>Pleosporineae</taxon>
        <taxon>Leptosphaeriaceae</taxon>
        <taxon>Plenodomus</taxon>
    </lineage>
</organism>
<dbReference type="Proteomes" id="UP000799423">
    <property type="component" value="Unassembled WGS sequence"/>
</dbReference>
<name>A0A6A7ALT2_9PLEO</name>
<feature type="non-terminal residue" evidence="1">
    <location>
        <position position="59"/>
    </location>
</feature>
<evidence type="ECO:0000313" key="2">
    <source>
        <dbReference type="Proteomes" id="UP000799423"/>
    </source>
</evidence>
<proteinExistence type="predicted"/>
<dbReference type="OrthoDB" id="674604at2759"/>
<dbReference type="PANTHER" id="PTHR10622:SF11">
    <property type="entry name" value="HET-DOMAIN-CONTAINING PROTEIN"/>
    <property type="match status" value="1"/>
</dbReference>
<feature type="non-terminal residue" evidence="1">
    <location>
        <position position="1"/>
    </location>
</feature>
<sequence length="59" mass="6695">VEFFSVEGQQLGNKYSLMQELHGITGISVEALQGGPLDRLSVDERMSWLGKRQTKREED</sequence>
<gene>
    <name evidence="1" type="ORF">T440DRAFT_379503</name>
</gene>